<dbReference type="GO" id="GO:0004831">
    <property type="term" value="F:tyrosine-tRNA ligase activity"/>
    <property type="evidence" value="ECO:0007669"/>
    <property type="project" value="UniProtKB-UniRule"/>
</dbReference>
<dbReference type="PANTHER" id="PTHR11766">
    <property type="entry name" value="TYROSYL-TRNA SYNTHETASE"/>
    <property type="match status" value="1"/>
</dbReference>
<evidence type="ECO:0000313" key="11">
    <source>
        <dbReference type="EMBL" id="KKP88693.1"/>
    </source>
</evidence>
<evidence type="ECO:0000256" key="2">
    <source>
        <dbReference type="ARBA" id="ARBA00022598"/>
    </source>
</evidence>
<evidence type="ECO:0000256" key="5">
    <source>
        <dbReference type="ARBA" id="ARBA00022917"/>
    </source>
</evidence>
<sequence length="398" mass="45718">MVIDIDKKKIDELLTRGVDEVIEKKSLEKKLLSGKQLRIKFGIDPTSPNIHLGRAIPLLKLRDFQELGHKIVFIIGDFTGLVGDTSDKESERPMLSKSAVKNNFKTYLRQARKILSAKNLEVKFNSRWLASLDFNDISVQADQFSVADFIARDNIKKRLTAGKRVSLREVLYPIMQGYDSVAVKADVEIGGTDQRFNLLAGRTMQNYFGQKPQDVLMTNLIMGTDGRKMSSSWGNTINLDDSPMDMFGKVMKINDVEIIEYFIHCTRYPVSEIEKFKRDLKTKNPRDIKQILAKEIVKTIYDEKEAENAEQYFVSVFQKKETPSEIKIVEVEQKNIKAQELLKIVLPENSNSELKRLLDQNGVKLDKETIKFDQELVIATKEKLLTIGKRQFFYIVLK</sequence>
<keyword evidence="5 10" id="KW-0648">Protein biosynthesis</keyword>
<dbReference type="GO" id="GO:0003723">
    <property type="term" value="F:RNA binding"/>
    <property type="evidence" value="ECO:0007669"/>
    <property type="project" value="UniProtKB-KW"/>
</dbReference>
<proteinExistence type="inferred from homology"/>
<dbReference type="GO" id="GO:0006437">
    <property type="term" value="P:tyrosyl-tRNA aminoacylation"/>
    <property type="evidence" value="ECO:0007669"/>
    <property type="project" value="UniProtKB-UniRule"/>
</dbReference>
<evidence type="ECO:0000256" key="6">
    <source>
        <dbReference type="ARBA" id="ARBA00023146"/>
    </source>
</evidence>
<dbReference type="Gene3D" id="1.10.240.10">
    <property type="entry name" value="Tyrosyl-Transfer RNA Synthetase"/>
    <property type="match status" value="1"/>
</dbReference>
<keyword evidence="9" id="KW-0694">RNA-binding</keyword>
<dbReference type="GO" id="GO:0005524">
    <property type="term" value="F:ATP binding"/>
    <property type="evidence" value="ECO:0007669"/>
    <property type="project" value="UniProtKB-KW"/>
</dbReference>
<accession>A0A0G0D5Y4</accession>
<dbReference type="CDD" id="cd00805">
    <property type="entry name" value="TyrRS_core"/>
    <property type="match status" value="1"/>
</dbReference>
<comment type="similarity">
    <text evidence="10">Belongs to the class-I aminoacyl-tRNA synthetase family.</text>
</comment>
<evidence type="ECO:0000256" key="7">
    <source>
        <dbReference type="ARBA" id="ARBA00048248"/>
    </source>
</evidence>
<dbReference type="PRINTS" id="PR01040">
    <property type="entry name" value="TRNASYNTHTYR"/>
</dbReference>
<dbReference type="PANTHER" id="PTHR11766:SF1">
    <property type="entry name" value="TYROSINE--TRNA LIGASE"/>
    <property type="match status" value="1"/>
</dbReference>
<evidence type="ECO:0000256" key="8">
    <source>
        <dbReference type="NCBIfam" id="TIGR00234"/>
    </source>
</evidence>
<evidence type="ECO:0000256" key="1">
    <source>
        <dbReference type="ARBA" id="ARBA00013160"/>
    </source>
</evidence>
<dbReference type="InterPro" id="IPR036986">
    <property type="entry name" value="S4_RNA-bd_sf"/>
</dbReference>
<dbReference type="STRING" id="1618333.UR93_C0010G0014"/>
<dbReference type="EMBL" id="LBRB01000010">
    <property type="protein sequence ID" value="KKP88693.1"/>
    <property type="molecule type" value="Genomic_DNA"/>
</dbReference>
<evidence type="ECO:0000256" key="9">
    <source>
        <dbReference type="PROSITE-ProRule" id="PRU00182"/>
    </source>
</evidence>
<dbReference type="InterPro" id="IPR002305">
    <property type="entry name" value="aa-tRNA-synth_Ic"/>
</dbReference>
<dbReference type="SUPFAM" id="SSF52374">
    <property type="entry name" value="Nucleotidylyl transferase"/>
    <property type="match status" value="1"/>
</dbReference>
<dbReference type="EC" id="6.1.1.1" evidence="1 8"/>
<evidence type="ECO:0000256" key="3">
    <source>
        <dbReference type="ARBA" id="ARBA00022741"/>
    </source>
</evidence>
<keyword evidence="4 10" id="KW-0067">ATP-binding</keyword>
<dbReference type="InterPro" id="IPR024088">
    <property type="entry name" value="Tyr-tRNA-ligase_bac-type"/>
</dbReference>
<keyword evidence="3 10" id="KW-0547">Nucleotide-binding</keyword>
<evidence type="ECO:0000313" key="12">
    <source>
        <dbReference type="Proteomes" id="UP000034316"/>
    </source>
</evidence>
<dbReference type="Pfam" id="PF00579">
    <property type="entry name" value="tRNA-synt_1b"/>
    <property type="match status" value="1"/>
</dbReference>
<dbReference type="AlphaFoldDB" id="A0A0G0D5Y4"/>
<dbReference type="NCBIfam" id="TIGR00234">
    <property type="entry name" value="tyrS"/>
    <property type="match status" value="1"/>
</dbReference>
<organism evidence="11 12">
    <name type="scientific">Berkelbacteria bacterium GW2011_GWA2_35_9</name>
    <dbReference type="NCBI Taxonomy" id="1618333"/>
    <lineage>
        <taxon>Bacteria</taxon>
        <taxon>Candidatus Berkelbacteria</taxon>
    </lineage>
</organism>
<reference evidence="11 12" key="1">
    <citation type="journal article" date="2015" name="Nature">
        <title>rRNA introns, odd ribosomes, and small enigmatic genomes across a large radiation of phyla.</title>
        <authorList>
            <person name="Brown C.T."/>
            <person name="Hug L.A."/>
            <person name="Thomas B.C."/>
            <person name="Sharon I."/>
            <person name="Castelle C.J."/>
            <person name="Singh A."/>
            <person name="Wilkins M.J."/>
            <person name="Williams K.H."/>
            <person name="Banfield J.F."/>
        </authorList>
    </citation>
    <scope>NUCLEOTIDE SEQUENCE [LARGE SCALE GENOMIC DNA]</scope>
</reference>
<dbReference type="Proteomes" id="UP000034316">
    <property type="component" value="Unassembled WGS sequence"/>
</dbReference>
<dbReference type="Gene3D" id="3.40.50.620">
    <property type="entry name" value="HUPs"/>
    <property type="match status" value="1"/>
</dbReference>
<dbReference type="Gene3D" id="3.10.290.10">
    <property type="entry name" value="RNA-binding S4 domain"/>
    <property type="match status" value="1"/>
</dbReference>
<keyword evidence="6 10" id="KW-0030">Aminoacyl-tRNA synthetase</keyword>
<keyword evidence="2 10" id="KW-0436">Ligase</keyword>
<gene>
    <name evidence="11" type="ORF">UR93_C0010G0014</name>
</gene>
<comment type="caution">
    <text evidence="11">The sequence shown here is derived from an EMBL/GenBank/DDBJ whole genome shotgun (WGS) entry which is preliminary data.</text>
</comment>
<dbReference type="InterPro" id="IPR002307">
    <property type="entry name" value="Tyr-tRNA-ligase"/>
</dbReference>
<dbReference type="GO" id="GO:0005829">
    <property type="term" value="C:cytosol"/>
    <property type="evidence" value="ECO:0007669"/>
    <property type="project" value="TreeGrafter"/>
</dbReference>
<dbReference type="SUPFAM" id="SSF55174">
    <property type="entry name" value="Alpha-L RNA-binding motif"/>
    <property type="match status" value="1"/>
</dbReference>
<dbReference type="PROSITE" id="PS50889">
    <property type="entry name" value="S4"/>
    <property type="match status" value="1"/>
</dbReference>
<comment type="catalytic activity">
    <reaction evidence="7">
        <text>tRNA(Tyr) + L-tyrosine + ATP = L-tyrosyl-tRNA(Tyr) + AMP + diphosphate + H(+)</text>
        <dbReference type="Rhea" id="RHEA:10220"/>
        <dbReference type="Rhea" id="RHEA-COMP:9706"/>
        <dbReference type="Rhea" id="RHEA-COMP:9707"/>
        <dbReference type="ChEBI" id="CHEBI:15378"/>
        <dbReference type="ChEBI" id="CHEBI:30616"/>
        <dbReference type="ChEBI" id="CHEBI:33019"/>
        <dbReference type="ChEBI" id="CHEBI:58315"/>
        <dbReference type="ChEBI" id="CHEBI:78442"/>
        <dbReference type="ChEBI" id="CHEBI:78536"/>
        <dbReference type="ChEBI" id="CHEBI:456215"/>
        <dbReference type="EC" id="6.1.1.1"/>
    </reaction>
</comment>
<name>A0A0G0D5Y4_9BACT</name>
<evidence type="ECO:0000256" key="4">
    <source>
        <dbReference type="ARBA" id="ARBA00022840"/>
    </source>
</evidence>
<dbReference type="PATRIC" id="fig|1618333.3.peg.381"/>
<dbReference type="InterPro" id="IPR014729">
    <property type="entry name" value="Rossmann-like_a/b/a_fold"/>
</dbReference>
<protein>
    <recommendedName>
        <fullName evidence="1 8">Tyrosine--tRNA ligase</fullName>
        <ecNumber evidence="1 8">6.1.1.1</ecNumber>
    </recommendedName>
</protein>
<evidence type="ECO:0000256" key="10">
    <source>
        <dbReference type="RuleBase" id="RU363036"/>
    </source>
</evidence>